<keyword evidence="1" id="KW-0812">Transmembrane</keyword>
<dbReference type="PANTHER" id="PTHR23028">
    <property type="entry name" value="ACETYLTRANSFERASE"/>
    <property type="match status" value="1"/>
</dbReference>
<dbReference type="Proteomes" id="UP001237156">
    <property type="component" value="Unassembled WGS sequence"/>
</dbReference>
<feature type="domain" description="Acyltransferase 3" evidence="2">
    <location>
        <begin position="12"/>
        <end position="322"/>
    </location>
</feature>
<dbReference type="GO" id="GO:0016020">
    <property type="term" value="C:membrane"/>
    <property type="evidence" value="ECO:0007669"/>
    <property type="project" value="TreeGrafter"/>
</dbReference>
<feature type="transmembrane region" description="Helical" evidence="1">
    <location>
        <begin position="249"/>
        <end position="268"/>
    </location>
</feature>
<feature type="transmembrane region" description="Helical" evidence="1">
    <location>
        <begin position="713"/>
        <end position="733"/>
    </location>
</feature>
<evidence type="ECO:0000313" key="3">
    <source>
        <dbReference type="EMBL" id="MDG9700282.1"/>
    </source>
</evidence>
<feature type="transmembrane region" description="Helical" evidence="1">
    <location>
        <begin position="304"/>
        <end position="325"/>
    </location>
</feature>
<feature type="transmembrane region" description="Helical" evidence="1">
    <location>
        <begin position="227"/>
        <end position="243"/>
    </location>
</feature>
<feature type="transmembrane region" description="Helical" evidence="1">
    <location>
        <begin position="445"/>
        <end position="463"/>
    </location>
</feature>
<proteinExistence type="predicted"/>
<feature type="transmembrane region" description="Helical" evidence="1">
    <location>
        <begin position="533"/>
        <end position="552"/>
    </location>
</feature>
<evidence type="ECO:0000256" key="1">
    <source>
        <dbReference type="SAM" id="Phobius"/>
    </source>
</evidence>
<dbReference type="GO" id="GO:0016747">
    <property type="term" value="F:acyltransferase activity, transferring groups other than amino-acyl groups"/>
    <property type="evidence" value="ECO:0007669"/>
    <property type="project" value="InterPro"/>
</dbReference>
<dbReference type="EC" id="2.3.-.-" evidence="3"/>
<dbReference type="EMBL" id="JARVII010000029">
    <property type="protein sequence ID" value="MDG9700282.1"/>
    <property type="molecule type" value="Genomic_DNA"/>
</dbReference>
<dbReference type="Pfam" id="PF01757">
    <property type="entry name" value="Acyl_transf_3"/>
    <property type="match status" value="1"/>
</dbReference>
<name>A0AAW6RN11_9BURK</name>
<dbReference type="InterPro" id="IPR050879">
    <property type="entry name" value="Acyltransferase_3"/>
</dbReference>
<dbReference type="GO" id="GO:0000271">
    <property type="term" value="P:polysaccharide biosynthetic process"/>
    <property type="evidence" value="ECO:0007669"/>
    <property type="project" value="TreeGrafter"/>
</dbReference>
<dbReference type="PANTHER" id="PTHR23028:SF53">
    <property type="entry name" value="ACYL_TRANSF_3 DOMAIN-CONTAINING PROTEIN"/>
    <property type="match status" value="1"/>
</dbReference>
<dbReference type="RefSeq" id="WP_279525030.1">
    <property type="nucleotide sequence ID" value="NZ_JARVII010000029.1"/>
</dbReference>
<sequence>MNTATPAHPANNFDFVRIVAATLVLYSHQYALSGQMEPSFFGLHSFGGFAVLVFFAISGYLVTQSWYSDPNILRFALRRLLRIWPALAVVVTLTALVLGPIVSSLPAADYYAHGGTWQYFLNLRFIAVYILPGVFEKNPYPLGVNGSIWTIPIEVLCYLVLAVCGLAGLLKKKTIWLAAIVTYLAWYFSKNSPDLYHSIHQKRELGAYFLSGSALYVLREYWQKRPWTWLAALALLAGGLLLAKMRYTALLAFMPYAVISLGTASTPFIRRFGRYGDFSYGIYLFAFPVQQTVIMCLYPEYGFWSAMMLSMAITAGLAFLSWHLVEKPALRFKPSKNTMSNTRFCLPERINFYALYLALFAVYFSYLLIFWPGILGEDSLAILLEVESNREFQSGKPIFWYLFVNSFYKPFNLVEIPVIVQILVATAILARILTYVYNENGKKPFFILLAFVALAPHLVFYTTSLYSDGIYACALAGLLFETWICLRNKAVSRMSFFILFVSIPFAIFARPNGIINIIALVVLAAVIRIPKQRLGLAAVSLVWVTVAFYGVANHKHKTPIGTVYPVALFETVNFLQPHAMGLYPPRVSAPAIQALESVAPLDLIIKYYDRDYWDPLIFFPQGPALASMEKSQQDILISEFFRHNLWRNIPAFMSSRVNIFLVSAFAQGGFPGPTYAKNVLEKTKSESIYRKWGLERAEKALMAIHDASFENRWLLWSPLPGIILLLFVTLRAFNRRDLPALTVCGILLLQLSAVFFFSIAGEYRYLLGFFASPLALLPIYREIRKSDEK</sequence>
<comment type="caution">
    <text evidence="3">The sequence shown here is derived from an EMBL/GenBank/DDBJ whole genome shotgun (WGS) entry which is preliminary data.</text>
</comment>
<feature type="transmembrane region" description="Helical" evidence="1">
    <location>
        <begin position="411"/>
        <end position="433"/>
    </location>
</feature>
<keyword evidence="3" id="KW-0808">Transferase</keyword>
<dbReference type="AlphaFoldDB" id="A0AAW6RN11"/>
<dbReference type="InterPro" id="IPR002656">
    <property type="entry name" value="Acyl_transf_3_dom"/>
</dbReference>
<feature type="transmembrane region" description="Helical" evidence="1">
    <location>
        <begin position="40"/>
        <end position="62"/>
    </location>
</feature>
<protein>
    <submittedName>
        <fullName evidence="3">Acyltransferase</fullName>
        <ecNumber evidence="3">2.3.-.-</ecNumber>
    </submittedName>
</protein>
<gene>
    <name evidence="3" type="ORF">QB898_11290</name>
</gene>
<keyword evidence="1" id="KW-1133">Transmembrane helix</keyword>
<feature type="transmembrane region" description="Helical" evidence="1">
    <location>
        <begin position="469"/>
        <end position="486"/>
    </location>
</feature>
<feature type="transmembrane region" description="Helical" evidence="1">
    <location>
        <begin position="83"/>
        <end position="105"/>
    </location>
</feature>
<organism evidence="3 4">
    <name type="scientific">Ottowia cancrivicina</name>
    <dbReference type="NCBI Taxonomy" id="3040346"/>
    <lineage>
        <taxon>Bacteria</taxon>
        <taxon>Pseudomonadati</taxon>
        <taxon>Pseudomonadota</taxon>
        <taxon>Betaproteobacteria</taxon>
        <taxon>Burkholderiales</taxon>
        <taxon>Comamonadaceae</taxon>
        <taxon>Ottowia</taxon>
    </lineage>
</organism>
<keyword evidence="4" id="KW-1185">Reference proteome</keyword>
<keyword evidence="1" id="KW-0472">Membrane</keyword>
<keyword evidence="3" id="KW-0012">Acyltransferase</keyword>
<accession>A0AAW6RN11</accession>
<feature type="transmembrane region" description="Helical" evidence="1">
    <location>
        <begin position="740"/>
        <end position="759"/>
    </location>
</feature>
<feature type="transmembrane region" description="Helical" evidence="1">
    <location>
        <begin position="280"/>
        <end position="298"/>
    </location>
</feature>
<reference evidence="3 4" key="1">
    <citation type="submission" date="2023-04" db="EMBL/GenBank/DDBJ databases">
        <title>Ottowia paracancer sp. nov., isolated from human stomach.</title>
        <authorList>
            <person name="Song Y."/>
        </authorList>
    </citation>
    <scope>NUCLEOTIDE SEQUENCE [LARGE SCALE GENOMIC DNA]</scope>
    <source>
        <strain evidence="3 4">10c7w1</strain>
    </source>
</reference>
<feature type="transmembrane region" description="Helical" evidence="1">
    <location>
        <begin position="147"/>
        <end position="168"/>
    </location>
</feature>
<feature type="transmembrane region" description="Helical" evidence="1">
    <location>
        <begin position="498"/>
        <end position="527"/>
    </location>
</feature>
<evidence type="ECO:0000259" key="2">
    <source>
        <dbReference type="Pfam" id="PF01757"/>
    </source>
</evidence>
<evidence type="ECO:0000313" key="4">
    <source>
        <dbReference type="Proteomes" id="UP001237156"/>
    </source>
</evidence>
<feature type="transmembrane region" description="Helical" evidence="1">
    <location>
        <begin position="353"/>
        <end position="374"/>
    </location>
</feature>